<sequence length="221" mass="24158">MVQQQRAAVTRAQIVRGAAEMFDKSGFEGASLVEILEAAGMTKGALYFHFRSKEDLARHIIAEQHRISISAVQAIAAQEASAIEQIVMLCHEMARQIVQDPIVRAGIRITLELSADDRGPAGPYLDWIAACQGLAARAVAEGDLVDTIDPPTFARFIIGAFTGVQTVSQVLAHRTDLEQRVDEMWGFLLPGIMPTTRHPAMMRIRAARTDVPVTGSPDRQD</sequence>
<reference evidence="6 7" key="1">
    <citation type="submission" date="2014-07" db="EMBL/GenBank/DDBJ databases">
        <title>Genome Sequence of Rhodococcus opacus Strain R7, a Biodegrader of Mono- and Polycyclic Aromatic Hydrocarbons.</title>
        <authorList>
            <person name="Di Gennaro P."/>
            <person name="Zampolli J."/>
            <person name="Presti I."/>
            <person name="Cappelletti M."/>
            <person name="D'Ursi P."/>
            <person name="Orro A."/>
            <person name="Mezzelani A."/>
            <person name="Milanesi L."/>
        </authorList>
    </citation>
    <scope>NUCLEOTIDE SEQUENCE [LARGE SCALE GENOMIC DNA]</scope>
    <source>
        <strain evidence="6 7">R7</strain>
        <plasmid evidence="6">pPDG1</plasmid>
    </source>
</reference>
<evidence type="ECO:0000256" key="2">
    <source>
        <dbReference type="ARBA" id="ARBA00023125"/>
    </source>
</evidence>
<keyword evidence="2 4" id="KW-0238">DNA-binding</keyword>
<dbReference type="RefSeq" id="WP_128642578.1">
    <property type="nucleotide sequence ID" value="NZ_CP008948.1"/>
</dbReference>
<dbReference type="EMBL" id="CP008948">
    <property type="protein sequence ID" value="AII10484.1"/>
    <property type="molecule type" value="Genomic_DNA"/>
</dbReference>
<dbReference type="SUPFAM" id="SSF46689">
    <property type="entry name" value="Homeodomain-like"/>
    <property type="match status" value="1"/>
</dbReference>
<proteinExistence type="predicted"/>
<keyword evidence="6" id="KW-0614">Plasmid</keyword>
<dbReference type="Pfam" id="PF00440">
    <property type="entry name" value="TetR_N"/>
    <property type="match status" value="1"/>
</dbReference>
<evidence type="ECO:0000256" key="4">
    <source>
        <dbReference type="PROSITE-ProRule" id="PRU00335"/>
    </source>
</evidence>
<evidence type="ECO:0000256" key="3">
    <source>
        <dbReference type="ARBA" id="ARBA00023163"/>
    </source>
</evidence>
<dbReference type="InterPro" id="IPR036271">
    <property type="entry name" value="Tet_transcr_reg_TetR-rel_C_sf"/>
</dbReference>
<dbReference type="PANTHER" id="PTHR30055">
    <property type="entry name" value="HTH-TYPE TRANSCRIPTIONAL REGULATOR RUTR"/>
    <property type="match status" value="1"/>
</dbReference>
<evidence type="ECO:0000313" key="7">
    <source>
        <dbReference type="Proteomes" id="UP000028488"/>
    </source>
</evidence>
<keyword evidence="3" id="KW-0804">Transcription</keyword>
<gene>
    <name evidence="6" type="ORF">EP51_40120</name>
</gene>
<feature type="domain" description="HTH tetR-type" evidence="5">
    <location>
        <begin position="8"/>
        <end position="68"/>
    </location>
</feature>
<dbReference type="GO" id="GO:0003700">
    <property type="term" value="F:DNA-binding transcription factor activity"/>
    <property type="evidence" value="ECO:0007669"/>
    <property type="project" value="TreeGrafter"/>
</dbReference>
<feature type="DNA-binding region" description="H-T-H motif" evidence="4">
    <location>
        <begin position="31"/>
        <end position="50"/>
    </location>
</feature>
<dbReference type="PROSITE" id="PS50977">
    <property type="entry name" value="HTH_TETR_2"/>
    <property type="match status" value="1"/>
</dbReference>
<protein>
    <submittedName>
        <fullName evidence="6">TetR family transcriptional regulator</fullName>
    </submittedName>
</protein>
<name>A0A076F3W4_RHOOP</name>
<dbReference type="GO" id="GO:0000976">
    <property type="term" value="F:transcription cis-regulatory region binding"/>
    <property type="evidence" value="ECO:0007669"/>
    <property type="project" value="TreeGrafter"/>
</dbReference>
<keyword evidence="1" id="KW-0805">Transcription regulation</keyword>
<dbReference type="InterPro" id="IPR009057">
    <property type="entry name" value="Homeodomain-like_sf"/>
</dbReference>
<dbReference type="Pfam" id="PF21935">
    <property type="entry name" value="TetR_C_45"/>
    <property type="match status" value="1"/>
</dbReference>
<evidence type="ECO:0000259" key="5">
    <source>
        <dbReference type="PROSITE" id="PS50977"/>
    </source>
</evidence>
<accession>A0A076F3W4</accession>
<dbReference type="AlphaFoldDB" id="A0A076F3W4"/>
<organism evidence="6 7">
    <name type="scientific">Rhodococcus opacus</name>
    <name type="common">Nocardia opaca</name>
    <dbReference type="NCBI Taxonomy" id="37919"/>
    <lineage>
        <taxon>Bacteria</taxon>
        <taxon>Bacillati</taxon>
        <taxon>Actinomycetota</taxon>
        <taxon>Actinomycetes</taxon>
        <taxon>Mycobacteriales</taxon>
        <taxon>Nocardiaceae</taxon>
        <taxon>Rhodococcus</taxon>
    </lineage>
</organism>
<dbReference type="PANTHER" id="PTHR30055:SF234">
    <property type="entry name" value="HTH-TYPE TRANSCRIPTIONAL REGULATOR BETI"/>
    <property type="match status" value="1"/>
</dbReference>
<evidence type="ECO:0000256" key="1">
    <source>
        <dbReference type="ARBA" id="ARBA00023015"/>
    </source>
</evidence>
<dbReference type="Proteomes" id="UP000028488">
    <property type="component" value="Plasmid pPDG1"/>
</dbReference>
<dbReference type="SUPFAM" id="SSF48498">
    <property type="entry name" value="Tetracyclin repressor-like, C-terminal domain"/>
    <property type="match status" value="1"/>
</dbReference>
<dbReference type="InterPro" id="IPR001647">
    <property type="entry name" value="HTH_TetR"/>
</dbReference>
<dbReference type="InterPro" id="IPR050109">
    <property type="entry name" value="HTH-type_TetR-like_transc_reg"/>
</dbReference>
<geneLocation type="plasmid" evidence="6 7">
    <name>pPDG1</name>
</geneLocation>
<dbReference type="PRINTS" id="PR00455">
    <property type="entry name" value="HTHTETR"/>
</dbReference>
<dbReference type="NCBIfam" id="NF041196">
    <property type="entry name" value="ScbR_bind_reg"/>
    <property type="match status" value="1"/>
</dbReference>
<dbReference type="InterPro" id="IPR047923">
    <property type="entry name" value="ArpA-like"/>
</dbReference>
<evidence type="ECO:0000313" key="6">
    <source>
        <dbReference type="EMBL" id="AII10484.1"/>
    </source>
</evidence>
<dbReference type="InterPro" id="IPR054126">
    <property type="entry name" value="CprB_TetR_C"/>
</dbReference>
<dbReference type="Gene3D" id="1.10.357.10">
    <property type="entry name" value="Tetracycline Repressor, domain 2"/>
    <property type="match status" value="1"/>
</dbReference>